<proteinExistence type="predicted"/>
<dbReference type="Proteomes" id="UP000788993">
    <property type="component" value="Unassembled WGS sequence"/>
</dbReference>
<name>A0A9P8PL23_9ASCO</name>
<gene>
    <name evidence="2" type="ORF">OGATHE_002007</name>
</gene>
<evidence type="ECO:0000313" key="2">
    <source>
        <dbReference type="EMBL" id="KAH3674027.1"/>
    </source>
</evidence>
<dbReference type="EMBL" id="JAEUBD010000526">
    <property type="protein sequence ID" value="KAH3674027.1"/>
    <property type="molecule type" value="Genomic_DNA"/>
</dbReference>
<feature type="region of interest" description="Disordered" evidence="1">
    <location>
        <begin position="20"/>
        <end position="40"/>
    </location>
</feature>
<keyword evidence="3" id="KW-1185">Reference proteome</keyword>
<dbReference type="AlphaFoldDB" id="A0A9P8PL23"/>
<reference evidence="2" key="1">
    <citation type="journal article" date="2021" name="Open Biol.">
        <title>Shared evolutionary footprints suggest mitochondrial oxidative damage underlies multiple complex I losses in fungi.</title>
        <authorList>
            <person name="Schikora-Tamarit M.A."/>
            <person name="Marcet-Houben M."/>
            <person name="Nosek J."/>
            <person name="Gabaldon T."/>
        </authorList>
    </citation>
    <scope>NUCLEOTIDE SEQUENCE</scope>
    <source>
        <strain evidence="2">NCAIM Y.01608</strain>
    </source>
</reference>
<protein>
    <submittedName>
        <fullName evidence="2">Uncharacterized protein</fullName>
    </submittedName>
</protein>
<comment type="caution">
    <text evidence="2">The sequence shown here is derived from an EMBL/GenBank/DDBJ whole genome shotgun (WGS) entry which is preliminary data.</text>
</comment>
<evidence type="ECO:0000256" key="1">
    <source>
        <dbReference type="SAM" id="MobiDB-lite"/>
    </source>
</evidence>
<sequence length="130" mass="13878">MEFARLRGLNLPSGVRRRITRGGGVSGGDESDSAVISDEPAELAEHGTGPCVGGVDGCGTSSGTGSLSICEMGSETDVWSLSPWQSLELSDEFMEQRKNCRFCWGACQFVISVGGWAERVWLGNFILSNN</sequence>
<reference evidence="2" key="2">
    <citation type="submission" date="2021-01" db="EMBL/GenBank/DDBJ databases">
        <authorList>
            <person name="Schikora-Tamarit M.A."/>
        </authorList>
    </citation>
    <scope>NUCLEOTIDE SEQUENCE</scope>
    <source>
        <strain evidence="2">NCAIM Y.01608</strain>
    </source>
</reference>
<evidence type="ECO:0000313" key="3">
    <source>
        <dbReference type="Proteomes" id="UP000788993"/>
    </source>
</evidence>
<organism evidence="2 3">
    <name type="scientific">Ogataea polymorpha</name>
    <dbReference type="NCBI Taxonomy" id="460523"/>
    <lineage>
        <taxon>Eukaryota</taxon>
        <taxon>Fungi</taxon>
        <taxon>Dikarya</taxon>
        <taxon>Ascomycota</taxon>
        <taxon>Saccharomycotina</taxon>
        <taxon>Pichiomycetes</taxon>
        <taxon>Pichiales</taxon>
        <taxon>Pichiaceae</taxon>
        <taxon>Ogataea</taxon>
    </lineage>
</organism>
<accession>A0A9P8PL23</accession>